<proteinExistence type="predicted"/>
<gene>
    <name evidence="2" type="ORF">EQG49_05450</name>
</gene>
<dbReference type="AlphaFoldDB" id="A0A4P6YTD7"/>
<dbReference type="InterPro" id="IPR021215">
    <property type="entry name" value="DUF2752"/>
</dbReference>
<keyword evidence="1" id="KW-0472">Membrane</keyword>
<evidence type="ECO:0000313" key="2">
    <source>
        <dbReference type="EMBL" id="QBO35942.1"/>
    </source>
</evidence>
<keyword evidence="3" id="KW-1185">Reference proteome</keyword>
<sequence length="104" mass="11986">MCIYRAVFGIPCPGCGMTRAFEHLVHGDVVGAFYFHPLFWVAILFLFAIIFRRIAISQFLLSLKGFYWTMSLFAVVYVVRMFMYFPSTTPLAFNKHAILANLFS</sequence>
<accession>A0A4P6YTD7</accession>
<keyword evidence="1" id="KW-0812">Transmembrane</keyword>
<dbReference type="Proteomes" id="UP000292886">
    <property type="component" value="Chromosome"/>
</dbReference>
<feature type="transmembrane region" description="Helical" evidence="1">
    <location>
        <begin position="66"/>
        <end position="85"/>
    </location>
</feature>
<name>A0A4P6YTD7_9LACO</name>
<feature type="transmembrane region" description="Helical" evidence="1">
    <location>
        <begin position="33"/>
        <end position="54"/>
    </location>
</feature>
<dbReference type="Pfam" id="PF10825">
    <property type="entry name" value="DUF2752"/>
    <property type="match status" value="1"/>
</dbReference>
<dbReference type="KEGG" id="wei:EQG49_05450"/>
<evidence type="ECO:0000256" key="1">
    <source>
        <dbReference type="SAM" id="Phobius"/>
    </source>
</evidence>
<protein>
    <submittedName>
        <fullName evidence="2">DUF2752 domain-containing protein</fullName>
    </submittedName>
</protein>
<evidence type="ECO:0000313" key="3">
    <source>
        <dbReference type="Proteomes" id="UP000292886"/>
    </source>
</evidence>
<reference evidence="3" key="1">
    <citation type="submission" date="2019-03" db="EMBL/GenBank/DDBJ databases">
        <title>Weissella sp. 26KH-42 Genome sequencing.</title>
        <authorList>
            <person name="Heo J."/>
            <person name="Kim S.-J."/>
            <person name="Kim J.-S."/>
            <person name="Hong S.-B."/>
            <person name="Kwon S.-W."/>
        </authorList>
    </citation>
    <scope>NUCLEOTIDE SEQUENCE [LARGE SCALE GENOMIC DNA]</scope>
    <source>
        <strain evidence="3">26KH-42</strain>
    </source>
</reference>
<dbReference type="OrthoDB" id="9815897at2"/>
<dbReference type="EMBL" id="CP037940">
    <property type="protein sequence ID" value="QBO35942.1"/>
    <property type="molecule type" value="Genomic_DNA"/>
</dbReference>
<organism evidence="2 3">
    <name type="scientific">Periweissella cryptocerci</name>
    <dbReference type="NCBI Taxonomy" id="2506420"/>
    <lineage>
        <taxon>Bacteria</taxon>
        <taxon>Bacillati</taxon>
        <taxon>Bacillota</taxon>
        <taxon>Bacilli</taxon>
        <taxon>Lactobacillales</taxon>
        <taxon>Lactobacillaceae</taxon>
        <taxon>Periweissella</taxon>
    </lineage>
</organism>
<dbReference type="RefSeq" id="WP_133363021.1">
    <property type="nucleotide sequence ID" value="NZ_CP037940.1"/>
</dbReference>
<keyword evidence="1" id="KW-1133">Transmembrane helix</keyword>